<keyword evidence="9 10" id="KW-0807">Transducer</keyword>
<dbReference type="GO" id="GO:0005549">
    <property type="term" value="F:odorant binding"/>
    <property type="evidence" value="ECO:0007669"/>
    <property type="project" value="InterPro"/>
</dbReference>
<name>A0A9C6XQB8_FRAOC</name>
<dbReference type="GeneID" id="127750252"/>
<evidence type="ECO:0000256" key="7">
    <source>
        <dbReference type="ARBA" id="ARBA00023136"/>
    </source>
</evidence>
<evidence type="ECO:0000256" key="5">
    <source>
        <dbReference type="ARBA" id="ARBA00022725"/>
    </source>
</evidence>
<dbReference type="PANTHER" id="PTHR21137">
    <property type="entry name" value="ODORANT RECEPTOR"/>
    <property type="match status" value="1"/>
</dbReference>
<dbReference type="GO" id="GO:0004984">
    <property type="term" value="F:olfactory receptor activity"/>
    <property type="evidence" value="ECO:0007669"/>
    <property type="project" value="InterPro"/>
</dbReference>
<evidence type="ECO:0000256" key="8">
    <source>
        <dbReference type="ARBA" id="ARBA00023170"/>
    </source>
</evidence>
<dbReference type="Proteomes" id="UP000504606">
    <property type="component" value="Unplaced"/>
</dbReference>
<keyword evidence="5 10" id="KW-0552">Olfaction</keyword>
<keyword evidence="6 10" id="KW-1133">Transmembrane helix</keyword>
<comment type="similarity">
    <text evidence="10">Belongs to the insect chemoreceptor superfamily. Heteromeric odorant receptor channel (TC 1.A.69) family.</text>
</comment>
<reference evidence="12" key="1">
    <citation type="submission" date="2025-08" db="UniProtKB">
        <authorList>
            <consortium name="RefSeq"/>
        </authorList>
    </citation>
    <scope>IDENTIFICATION</scope>
    <source>
        <tissue evidence="12">Whole organism</tissue>
    </source>
</reference>
<keyword evidence="7 10" id="KW-0472">Membrane</keyword>
<sequence>MERMFDEYQSCREIHSTVDTPNNRHSRFWRVLLSHAKWSFLVSFPFTSLLIGGSYTRSTFVEMSRGARMSLAFVAMIYTLHFMMSHGRPHLDEVFVRFTEIGKRMAPDSIARKRRQLEDTADFINLCLRTGKWWSTANVATIAVPFMFSQEELDLKLAPWPPGKEWVVIGWIVQMCVAYPFAYPTCHFFFMYVILNKIQVVLQDVIADQAAAADTPEKLREVAIVDVKLAHVSANLRSLMQTFTLIMMLMLVVPTVTMLMIILQGYFDLFSVTGAPYVVTFVVLCYQGQGLSDACVRISDELYGGHWQEVLDKGYRSNVKIMQIRRGRPLVLTAGAGVGALNLHVCKETMKSWYQLLQLLLKLF</sequence>
<keyword evidence="11" id="KW-1185">Reference proteome</keyword>
<dbReference type="OrthoDB" id="10578269at2759"/>
<feature type="transmembrane region" description="Helical" evidence="10">
    <location>
        <begin position="67"/>
        <end position="84"/>
    </location>
</feature>
<gene>
    <name evidence="12" type="primary">LOC127750252</name>
</gene>
<comment type="caution">
    <text evidence="10">Lacks conserved residue(s) required for the propagation of feature annotation.</text>
</comment>
<organism evidence="11 12">
    <name type="scientific">Frankliniella occidentalis</name>
    <name type="common">Western flower thrips</name>
    <name type="synonym">Euthrips occidentalis</name>
    <dbReference type="NCBI Taxonomy" id="133901"/>
    <lineage>
        <taxon>Eukaryota</taxon>
        <taxon>Metazoa</taxon>
        <taxon>Ecdysozoa</taxon>
        <taxon>Arthropoda</taxon>
        <taxon>Hexapoda</taxon>
        <taxon>Insecta</taxon>
        <taxon>Pterygota</taxon>
        <taxon>Neoptera</taxon>
        <taxon>Paraneoptera</taxon>
        <taxon>Thysanoptera</taxon>
        <taxon>Terebrantia</taxon>
        <taxon>Thripoidea</taxon>
        <taxon>Thripidae</taxon>
        <taxon>Frankliniella</taxon>
    </lineage>
</organism>
<dbReference type="RefSeq" id="XP_052127320.1">
    <property type="nucleotide sequence ID" value="XM_052271360.1"/>
</dbReference>
<accession>A0A9C6XQB8</accession>
<evidence type="ECO:0000256" key="2">
    <source>
        <dbReference type="ARBA" id="ARBA00022475"/>
    </source>
</evidence>
<keyword evidence="4 10" id="KW-0812">Transmembrane</keyword>
<dbReference type="KEGG" id="foc:127750252"/>
<evidence type="ECO:0000256" key="4">
    <source>
        <dbReference type="ARBA" id="ARBA00022692"/>
    </source>
</evidence>
<evidence type="ECO:0000256" key="3">
    <source>
        <dbReference type="ARBA" id="ARBA00022606"/>
    </source>
</evidence>
<feature type="transmembrane region" description="Helical" evidence="10">
    <location>
        <begin position="38"/>
        <end position="55"/>
    </location>
</feature>
<evidence type="ECO:0000313" key="11">
    <source>
        <dbReference type="Proteomes" id="UP000504606"/>
    </source>
</evidence>
<keyword evidence="8 10" id="KW-0675">Receptor</keyword>
<proteinExistence type="inferred from homology"/>
<dbReference type="AlphaFoldDB" id="A0A9C6XQB8"/>
<keyword evidence="3 10" id="KW-0716">Sensory transduction</keyword>
<feature type="transmembrane region" description="Helical" evidence="10">
    <location>
        <begin position="168"/>
        <end position="195"/>
    </location>
</feature>
<evidence type="ECO:0000256" key="6">
    <source>
        <dbReference type="ARBA" id="ARBA00022989"/>
    </source>
</evidence>
<dbReference type="PANTHER" id="PTHR21137:SF35">
    <property type="entry name" value="ODORANT RECEPTOR 19A-RELATED"/>
    <property type="match status" value="1"/>
</dbReference>
<dbReference type="GO" id="GO:0005886">
    <property type="term" value="C:plasma membrane"/>
    <property type="evidence" value="ECO:0007669"/>
    <property type="project" value="UniProtKB-SubCell"/>
</dbReference>
<evidence type="ECO:0000256" key="10">
    <source>
        <dbReference type="RuleBase" id="RU351113"/>
    </source>
</evidence>
<keyword evidence="2" id="KW-1003">Cell membrane</keyword>
<dbReference type="Pfam" id="PF02949">
    <property type="entry name" value="7tm_6"/>
    <property type="match status" value="1"/>
</dbReference>
<comment type="subcellular location">
    <subcellularLocation>
        <location evidence="1 10">Cell membrane</location>
        <topology evidence="1 10">Multi-pass membrane protein</topology>
    </subcellularLocation>
</comment>
<protein>
    <recommendedName>
        <fullName evidence="10">Odorant receptor</fullName>
    </recommendedName>
</protein>
<dbReference type="InterPro" id="IPR004117">
    <property type="entry name" value="7tm6_olfct_rcpt"/>
</dbReference>
<evidence type="ECO:0000256" key="9">
    <source>
        <dbReference type="ARBA" id="ARBA00023224"/>
    </source>
</evidence>
<feature type="transmembrane region" description="Helical" evidence="10">
    <location>
        <begin position="243"/>
        <end position="263"/>
    </location>
</feature>
<evidence type="ECO:0000256" key="1">
    <source>
        <dbReference type="ARBA" id="ARBA00004651"/>
    </source>
</evidence>
<dbReference type="GO" id="GO:0007165">
    <property type="term" value="P:signal transduction"/>
    <property type="evidence" value="ECO:0007669"/>
    <property type="project" value="UniProtKB-KW"/>
</dbReference>
<evidence type="ECO:0000313" key="12">
    <source>
        <dbReference type="RefSeq" id="XP_052127320.1"/>
    </source>
</evidence>